<dbReference type="STRING" id="1797240.A3D68_00280"/>
<feature type="signal peptide" evidence="2">
    <location>
        <begin position="1"/>
        <end position="28"/>
    </location>
</feature>
<organism evidence="3 4">
    <name type="scientific">Candidatus Adlerbacteria bacterium RIFCSPHIGHO2_02_FULL_52_17</name>
    <dbReference type="NCBI Taxonomy" id="1797240"/>
    <lineage>
        <taxon>Bacteria</taxon>
        <taxon>Candidatus Adleribacteriota</taxon>
    </lineage>
</organism>
<comment type="caution">
    <text evidence="3">The sequence shown here is derived from an EMBL/GenBank/DDBJ whole genome shotgun (WGS) entry which is preliminary data.</text>
</comment>
<proteinExistence type="predicted"/>
<evidence type="ECO:0000313" key="3">
    <source>
        <dbReference type="EMBL" id="OGC82799.1"/>
    </source>
</evidence>
<protein>
    <recommendedName>
        <fullName evidence="5">Ig-like domain-containing protein</fullName>
    </recommendedName>
</protein>
<dbReference type="AlphaFoldDB" id="A0A1F4XMB8"/>
<accession>A0A1F4XMB8</accession>
<dbReference type="Proteomes" id="UP000177564">
    <property type="component" value="Unassembled WGS sequence"/>
</dbReference>
<keyword evidence="1" id="KW-0812">Transmembrane</keyword>
<keyword evidence="1" id="KW-0472">Membrane</keyword>
<feature type="chain" id="PRO_5009515377" description="Ig-like domain-containing protein" evidence="2">
    <location>
        <begin position="29"/>
        <end position="332"/>
    </location>
</feature>
<evidence type="ECO:0000256" key="1">
    <source>
        <dbReference type="SAM" id="Phobius"/>
    </source>
</evidence>
<sequence>MSTFIKSVVFSTLLAVSAISIAPMVASADTPWWCDTSFGAWWGIDSCGATTGPAGVLVYVQTPSYGNYYNTTQRQPSDFTVSVSGQNPSPTTFLGSRNGSPVLLGSGSYSVYVSGDMYGYTHNYSSGCSGSIAVGEHELCVITMSGSSYSPYPTPYPYPCTVGPYGCTYQLPALSCAPSYQTVAAGNAATFNAVGGSGSYNWTTPNRTYLSVGQVLSVVLQSYGTQTVVVTSGSQSATCTVNIIAGAPVYPIVSGITPAVAPAAVYSQGTAVPAAPSNVVYTSSSYMTLPGLPNTGFGPVDGASMALAVVFLFGAGIFVLPYVRKASASILG</sequence>
<name>A0A1F4XMB8_9BACT</name>
<reference evidence="3 4" key="1">
    <citation type="journal article" date="2016" name="Nat. Commun.">
        <title>Thousands of microbial genomes shed light on interconnected biogeochemical processes in an aquifer system.</title>
        <authorList>
            <person name="Anantharaman K."/>
            <person name="Brown C.T."/>
            <person name="Hug L.A."/>
            <person name="Sharon I."/>
            <person name="Castelle C.J."/>
            <person name="Probst A.J."/>
            <person name="Thomas B.C."/>
            <person name="Singh A."/>
            <person name="Wilkins M.J."/>
            <person name="Karaoz U."/>
            <person name="Brodie E.L."/>
            <person name="Williams K.H."/>
            <person name="Hubbard S.S."/>
            <person name="Banfield J.F."/>
        </authorList>
    </citation>
    <scope>NUCLEOTIDE SEQUENCE [LARGE SCALE GENOMIC DNA]</scope>
</reference>
<evidence type="ECO:0000313" key="4">
    <source>
        <dbReference type="Proteomes" id="UP000177564"/>
    </source>
</evidence>
<evidence type="ECO:0000256" key="2">
    <source>
        <dbReference type="SAM" id="SignalP"/>
    </source>
</evidence>
<evidence type="ECO:0008006" key="5">
    <source>
        <dbReference type="Google" id="ProtNLM"/>
    </source>
</evidence>
<gene>
    <name evidence="3" type="ORF">A3D68_00280</name>
</gene>
<keyword evidence="2" id="KW-0732">Signal</keyword>
<dbReference type="EMBL" id="MEWU01000036">
    <property type="protein sequence ID" value="OGC82799.1"/>
    <property type="molecule type" value="Genomic_DNA"/>
</dbReference>
<feature type="transmembrane region" description="Helical" evidence="1">
    <location>
        <begin position="303"/>
        <end position="323"/>
    </location>
</feature>
<keyword evidence="1" id="KW-1133">Transmembrane helix</keyword>